<dbReference type="EMBL" id="JANAVB010024999">
    <property type="protein sequence ID" value="KAJ6821395.1"/>
    <property type="molecule type" value="Genomic_DNA"/>
</dbReference>
<feature type="domain" description="Di19 C-terminal" evidence="2">
    <location>
        <begin position="28"/>
        <end position="123"/>
    </location>
</feature>
<organism evidence="3 4">
    <name type="scientific">Iris pallida</name>
    <name type="common">Sweet iris</name>
    <dbReference type="NCBI Taxonomy" id="29817"/>
    <lineage>
        <taxon>Eukaryota</taxon>
        <taxon>Viridiplantae</taxon>
        <taxon>Streptophyta</taxon>
        <taxon>Embryophyta</taxon>
        <taxon>Tracheophyta</taxon>
        <taxon>Spermatophyta</taxon>
        <taxon>Magnoliopsida</taxon>
        <taxon>Liliopsida</taxon>
        <taxon>Asparagales</taxon>
        <taxon>Iridaceae</taxon>
        <taxon>Iridoideae</taxon>
        <taxon>Irideae</taxon>
        <taxon>Iris</taxon>
    </lineage>
</organism>
<reference evidence="3" key="2">
    <citation type="submission" date="2023-04" db="EMBL/GenBank/DDBJ databases">
        <authorList>
            <person name="Bruccoleri R.E."/>
            <person name="Oakeley E.J."/>
            <person name="Faust A.-M."/>
            <person name="Dessus-Babus S."/>
            <person name="Altorfer M."/>
            <person name="Burckhardt D."/>
            <person name="Oertli M."/>
            <person name="Naumann U."/>
            <person name="Petersen F."/>
            <person name="Wong J."/>
        </authorList>
    </citation>
    <scope>NUCLEOTIDE SEQUENCE</scope>
    <source>
        <strain evidence="3">GSM-AAB239-AS_SAM_17_03QT</strain>
        <tissue evidence="3">Leaf</tissue>
    </source>
</reference>
<gene>
    <name evidence="3" type="ORF">M6B38_393130</name>
</gene>
<proteinExistence type="predicted"/>
<accession>A0AAX6FZ76</accession>
<dbReference type="Pfam" id="PF14571">
    <property type="entry name" value="Di19_C"/>
    <property type="match status" value="1"/>
</dbReference>
<name>A0AAX6FZ76_IRIPA</name>
<protein>
    <recommendedName>
        <fullName evidence="2">Di19 C-terminal domain-containing protein</fullName>
    </recommendedName>
</protein>
<dbReference type="PANTHER" id="PTHR31875">
    <property type="entry name" value="PROTEIN DEHYDRATION-INDUCED 19"/>
    <property type="match status" value="1"/>
</dbReference>
<dbReference type="InterPro" id="IPR027935">
    <property type="entry name" value="Di19_C"/>
</dbReference>
<keyword evidence="4" id="KW-1185">Reference proteome</keyword>
<evidence type="ECO:0000259" key="2">
    <source>
        <dbReference type="Pfam" id="PF14571"/>
    </source>
</evidence>
<dbReference type="Proteomes" id="UP001140949">
    <property type="component" value="Unassembled WGS sequence"/>
</dbReference>
<evidence type="ECO:0000256" key="1">
    <source>
        <dbReference type="SAM" id="MobiDB-lite"/>
    </source>
</evidence>
<sequence length="124" mass="13814">MTAHFTVQHSHMLKRRKPQRDSMIAAVERELPHDLSSPLGASLSKRRGNTSDTAPDPLLLSFISYPSSVDDQEANSDIARRGGVSSVHAQSLKPSMANQILEHDLEVLSQRAEFFQQMLLSTIF</sequence>
<comment type="caution">
    <text evidence="3">The sequence shown here is derived from an EMBL/GenBank/DDBJ whole genome shotgun (WGS) entry which is preliminary data.</text>
</comment>
<dbReference type="InterPro" id="IPR033347">
    <property type="entry name" value="Di19"/>
</dbReference>
<feature type="region of interest" description="Disordered" evidence="1">
    <location>
        <begin position="1"/>
        <end position="56"/>
    </location>
</feature>
<evidence type="ECO:0000313" key="3">
    <source>
        <dbReference type="EMBL" id="KAJ6821395.1"/>
    </source>
</evidence>
<evidence type="ECO:0000313" key="4">
    <source>
        <dbReference type="Proteomes" id="UP001140949"/>
    </source>
</evidence>
<reference evidence="3" key="1">
    <citation type="journal article" date="2023" name="GigaByte">
        <title>Genome assembly of the bearded iris, Iris pallida Lam.</title>
        <authorList>
            <person name="Bruccoleri R.E."/>
            <person name="Oakeley E.J."/>
            <person name="Faust A.M.E."/>
            <person name="Altorfer M."/>
            <person name="Dessus-Babus S."/>
            <person name="Burckhardt D."/>
            <person name="Oertli M."/>
            <person name="Naumann U."/>
            <person name="Petersen F."/>
            <person name="Wong J."/>
        </authorList>
    </citation>
    <scope>NUCLEOTIDE SEQUENCE</scope>
    <source>
        <strain evidence="3">GSM-AAB239-AS_SAM_17_03QT</strain>
    </source>
</reference>
<dbReference type="AlphaFoldDB" id="A0AAX6FZ76"/>
<dbReference type="PANTHER" id="PTHR31875:SF24">
    <property type="entry name" value="PROTEIN DEHYDRATION-INDUCED 19 HOMOLOG 5"/>
    <property type="match status" value="1"/>
</dbReference>